<organism evidence="2 3">
    <name type="scientific">Pyricularia grisea</name>
    <name type="common">Crabgrass-specific blast fungus</name>
    <name type="synonym">Magnaporthe grisea</name>
    <dbReference type="NCBI Taxonomy" id="148305"/>
    <lineage>
        <taxon>Eukaryota</taxon>
        <taxon>Fungi</taxon>
        <taxon>Dikarya</taxon>
        <taxon>Ascomycota</taxon>
        <taxon>Pezizomycotina</taxon>
        <taxon>Sordariomycetes</taxon>
        <taxon>Sordariomycetidae</taxon>
        <taxon>Magnaporthales</taxon>
        <taxon>Pyriculariaceae</taxon>
        <taxon>Pyricularia</taxon>
    </lineage>
</organism>
<sequence>MSPEKRRYRAVWTYPLSLLSARPPPPPLACVECDRHGGSVQKRLFPKFVTTYDPAARVLQAQLNTASFCGHLGNPIGFDLWPQKRGSHGSDASRLPKRTEYR</sequence>
<protein>
    <submittedName>
        <fullName evidence="3">Uncharacterized protein</fullName>
    </submittedName>
</protein>
<dbReference type="Proteomes" id="UP000515153">
    <property type="component" value="Unplaced"/>
</dbReference>
<accession>A0A6P8BJB3</accession>
<dbReference type="KEGG" id="pgri:PgNI_00858"/>
<keyword evidence="2" id="KW-1185">Reference proteome</keyword>
<proteinExistence type="predicted"/>
<evidence type="ECO:0000313" key="2">
    <source>
        <dbReference type="Proteomes" id="UP000515153"/>
    </source>
</evidence>
<feature type="region of interest" description="Disordered" evidence="1">
    <location>
        <begin position="81"/>
        <end position="102"/>
    </location>
</feature>
<dbReference type="GeneID" id="41955849"/>
<reference evidence="3" key="2">
    <citation type="submission" date="2019-10" db="EMBL/GenBank/DDBJ databases">
        <authorList>
            <consortium name="NCBI Genome Project"/>
        </authorList>
    </citation>
    <scope>NUCLEOTIDE SEQUENCE</scope>
    <source>
        <strain evidence="3">NI907</strain>
    </source>
</reference>
<evidence type="ECO:0000313" key="3">
    <source>
        <dbReference type="RefSeq" id="XP_030987089.1"/>
    </source>
</evidence>
<dbReference type="RefSeq" id="XP_030987089.1">
    <property type="nucleotide sequence ID" value="XM_031120935.1"/>
</dbReference>
<evidence type="ECO:0000256" key="1">
    <source>
        <dbReference type="SAM" id="MobiDB-lite"/>
    </source>
</evidence>
<reference evidence="3" key="1">
    <citation type="journal article" date="2019" name="Mol. Biol. Evol.">
        <title>Blast fungal genomes show frequent chromosomal changes, gene gains and losses, and effector gene turnover.</title>
        <authorList>
            <person name="Gomez Luciano L.B."/>
            <person name="Jason Tsai I."/>
            <person name="Chuma I."/>
            <person name="Tosa Y."/>
            <person name="Chen Y.H."/>
            <person name="Li J.Y."/>
            <person name="Li M.Y."/>
            <person name="Jade Lu M.Y."/>
            <person name="Nakayashiki H."/>
            <person name="Li W.H."/>
        </authorList>
    </citation>
    <scope>NUCLEOTIDE SEQUENCE</scope>
    <source>
        <strain evidence="3">NI907</strain>
    </source>
</reference>
<name>A0A6P8BJB3_PYRGI</name>
<dbReference type="AlphaFoldDB" id="A0A6P8BJB3"/>
<gene>
    <name evidence="3" type="ORF">PgNI_00858</name>
</gene>
<reference evidence="3" key="3">
    <citation type="submission" date="2025-08" db="UniProtKB">
        <authorList>
            <consortium name="RefSeq"/>
        </authorList>
    </citation>
    <scope>IDENTIFICATION</scope>
    <source>
        <strain evidence="3">NI907</strain>
    </source>
</reference>